<dbReference type="GO" id="GO:0043565">
    <property type="term" value="F:sequence-specific DNA binding"/>
    <property type="evidence" value="ECO:0007669"/>
    <property type="project" value="InterPro"/>
</dbReference>
<organism evidence="6">
    <name type="scientific">Aphanomyces astaci</name>
    <name type="common">Crayfish plague agent</name>
    <dbReference type="NCBI Taxonomy" id="112090"/>
    <lineage>
        <taxon>Eukaryota</taxon>
        <taxon>Sar</taxon>
        <taxon>Stramenopiles</taxon>
        <taxon>Oomycota</taxon>
        <taxon>Saprolegniomycetes</taxon>
        <taxon>Saprolegniales</taxon>
        <taxon>Verrucalvaceae</taxon>
        <taxon>Aphanomyces</taxon>
    </lineage>
</organism>
<accession>W4GN55</accession>
<dbReference type="RefSeq" id="XP_009828955.1">
    <property type="nucleotide sequence ID" value="XM_009830653.1"/>
</dbReference>
<evidence type="ECO:0000256" key="4">
    <source>
        <dbReference type="RuleBase" id="RU004020"/>
    </source>
</evidence>
<dbReference type="AlphaFoldDB" id="W4GN55"/>
<sequence>MTAVGITMNLNTSNSMHPLRMPTHEENDLLCRGFGDLPTTPHTDSTDPMNNASGSFVTKLFAMVETEPDSVVTWIREGTAFCIVQPKVLAETFLPKYFRHGRFSSLIRQLNFYSFYKVTEGSAIIYQHSHFRQGRPDLLVHIKRRGAGKAKDPWIDPLSTKQRYPSEQDTPIYAPIHINNHSNTSTGVTAGDLCSSPSSKPLSTQNKQATMLIKTDNMSPALKPGTAQMMAPPAVDLNGGGRKEMPGMMKQRTHHMQSSTMFGVKENPSTGSLVAVRSLDQADMSMRPPLWRTSSSASINTKPADLMGFVPFEKKVKSEPMTSDQIKDEMIDDAILDNLTFGDMLEQHPPSSRDPRSMVLARNCLKGPAAVCSPSLSAIPSATHQHSSGSSLMMHNNSMLFDPADIHNDDDDDTWEVPLSPLNDPEDIPWLDLSF</sequence>
<dbReference type="SUPFAM" id="SSF46785">
    <property type="entry name" value="Winged helix' DNA-binding domain"/>
    <property type="match status" value="1"/>
</dbReference>
<comment type="subcellular location">
    <subcellularLocation>
        <location evidence="1">Nucleus</location>
    </subcellularLocation>
</comment>
<dbReference type="Pfam" id="PF00447">
    <property type="entry name" value="HSF_DNA-bind"/>
    <property type="match status" value="1"/>
</dbReference>
<keyword evidence="3" id="KW-0539">Nucleus</keyword>
<dbReference type="InterPro" id="IPR036390">
    <property type="entry name" value="WH_DNA-bd_sf"/>
</dbReference>
<gene>
    <name evidence="6" type="ORF">H257_05705</name>
</gene>
<dbReference type="Gene3D" id="1.10.10.10">
    <property type="entry name" value="Winged helix-like DNA-binding domain superfamily/Winged helix DNA-binding domain"/>
    <property type="match status" value="1"/>
</dbReference>
<evidence type="ECO:0000313" key="6">
    <source>
        <dbReference type="EMBL" id="ETV81097.1"/>
    </source>
</evidence>
<dbReference type="PANTHER" id="PTHR10015">
    <property type="entry name" value="HEAT SHOCK TRANSCRIPTION FACTOR"/>
    <property type="match status" value="1"/>
</dbReference>
<reference evidence="6" key="1">
    <citation type="submission" date="2013-12" db="EMBL/GenBank/DDBJ databases">
        <title>The Genome Sequence of Aphanomyces astaci APO3.</title>
        <authorList>
            <consortium name="The Broad Institute Genomics Platform"/>
            <person name="Russ C."/>
            <person name="Tyler B."/>
            <person name="van West P."/>
            <person name="Dieguez-Uribeondo J."/>
            <person name="Young S.K."/>
            <person name="Zeng Q."/>
            <person name="Gargeya S."/>
            <person name="Fitzgerald M."/>
            <person name="Abouelleil A."/>
            <person name="Alvarado L."/>
            <person name="Chapman S.B."/>
            <person name="Gainer-Dewar J."/>
            <person name="Goldberg J."/>
            <person name="Griggs A."/>
            <person name="Gujja S."/>
            <person name="Hansen M."/>
            <person name="Howarth C."/>
            <person name="Imamovic A."/>
            <person name="Ireland A."/>
            <person name="Larimer J."/>
            <person name="McCowan C."/>
            <person name="Murphy C."/>
            <person name="Pearson M."/>
            <person name="Poon T.W."/>
            <person name="Priest M."/>
            <person name="Roberts A."/>
            <person name="Saif S."/>
            <person name="Shea T."/>
            <person name="Sykes S."/>
            <person name="Wortman J."/>
            <person name="Nusbaum C."/>
            <person name="Birren B."/>
        </authorList>
    </citation>
    <scope>NUCLEOTIDE SEQUENCE [LARGE SCALE GENOMIC DNA]</scope>
    <source>
        <strain evidence="6">APO3</strain>
    </source>
</reference>
<dbReference type="PRINTS" id="PR00056">
    <property type="entry name" value="HSFDOMAIN"/>
</dbReference>
<dbReference type="EMBL" id="KI913124">
    <property type="protein sequence ID" value="ETV81097.1"/>
    <property type="molecule type" value="Genomic_DNA"/>
</dbReference>
<feature type="domain" description="HSF-type DNA-binding" evidence="5">
    <location>
        <begin position="52"/>
        <end position="145"/>
    </location>
</feature>
<evidence type="ECO:0000256" key="1">
    <source>
        <dbReference type="ARBA" id="ARBA00004123"/>
    </source>
</evidence>
<dbReference type="SMART" id="SM00415">
    <property type="entry name" value="HSF"/>
    <property type="match status" value="1"/>
</dbReference>
<dbReference type="InterPro" id="IPR000232">
    <property type="entry name" value="HSF_DNA-bd"/>
</dbReference>
<dbReference type="OrthoDB" id="60033at2759"/>
<dbReference type="STRING" id="112090.W4GN55"/>
<proteinExistence type="inferred from homology"/>
<dbReference type="GO" id="GO:0003700">
    <property type="term" value="F:DNA-binding transcription factor activity"/>
    <property type="evidence" value="ECO:0007669"/>
    <property type="project" value="InterPro"/>
</dbReference>
<keyword evidence="2" id="KW-0238">DNA-binding</keyword>
<dbReference type="PANTHER" id="PTHR10015:SF206">
    <property type="entry name" value="HSF-TYPE DNA-BINDING DOMAIN-CONTAINING PROTEIN"/>
    <property type="match status" value="1"/>
</dbReference>
<evidence type="ECO:0000256" key="2">
    <source>
        <dbReference type="ARBA" id="ARBA00023125"/>
    </source>
</evidence>
<name>W4GN55_APHAT</name>
<dbReference type="GO" id="GO:0005634">
    <property type="term" value="C:nucleus"/>
    <property type="evidence" value="ECO:0007669"/>
    <property type="project" value="UniProtKB-SubCell"/>
</dbReference>
<evidence type="ECO:0000259" key="5">
    <source>
        <dbReference type="SMART" id="SM00415"/>
    </source>
</evidence>
<comment type="similarity">
    <text evidence="4">Belongs to the HSF family.</text>
</comment>
<dbReference type="GeneID" id="20807701"/>
<protein>
    <recommendedName>
        <fullName evidence="5">HSF-type DNA-binding domain-containing protein</fullName>
    </recommendedName>
</protein>
<dbReference type="VEuPathDB" id="FungiDB:H257_05705"/>
<dbReference type="InterPro" id="IPR036388">
    <property type="entry name" value="WH-like_DNA-bd_sf"/>
</dbReference>
<evidence type="ECO:0000256" key="3">
    <source>
        <dbReference type="ARBA" id="ARBA00023242"/>
    </source>
</evidence>